<accession>A0AA86UDV2</accession>
<keyword evidence="3" id="KW-1185">Reference proteome</keyword>
<dbReference type="AlphaFoldDB" id="A0AA86UDV2"/>
<name>A0AA86UDV2_9EUKA</name>
<reference evidence="2 3" key="2">
    <citation type="submission" date="2024-07" db="EMBL/GenBank/DDBJ databases">
        <authorList>
            <person name="Akdeniz Z."/>
        </authorList>
    </citation>
    <scope>NUCLEOTIDE SEQUENCE [LARGE SCALE GENOMIC DNA]</scope>
</reference>
<gene>
    <name evidence="1" type="ORF">HINF_LOCUS34847</name>
    <name evidence="2" type="ORF">HINF_LOCUS50968</name>
</gene>
<evidence type="ECO:0000313" key="1">
    <source>
        <dbReference type="EMBL" id="CAI9947202.1"/>
    </source>
</evidence>
<dbReference type="EMBL" id="CATOUU010000774">
    <property type="protein sequence ID" value="CAI9947202.1"/>
    <property type="molecule type" value="Genomic_DNA"/>
</dbReference>
<reference evidence="1" key="1">
    <citation type="submission" date="2023-06" db="EMBL/GenBank/DDBJ databases">
        <authorList>
            <person name="Kurt Z."/>
        </authorList>
    </citation>
    <scope>NUCLEOTIDE SEQUENCE</scope>
</reference>
<proteinExistence type="predicted"/>
<comment type="caution">
    <text evidence="1">The sequence shown here is derived from an EMBL/GenBank/DDBJ whole genome shotgun (WGS) entry which is preliminary data.</text>
</comment>
<sequence length="209" mass="24429">MNQRNLKLELEHLEPLASKQRLFTSILAIEPSSPRFSELPNLPTTPSFKTQTIGSLQNTSFQAQSLMNRSFNLDVPSRLSNQSFSGLKSQRMNEHKEMRIENTFSLSEGMFKPETRQKLRTQSILEQIKPIKTELQKKQVQVLKNKTLDEMKGFVKIQKNGLTDQQIEYFRAMNYKIDNVLSEIKKQKVEKDIKLINLCEKEKNFFVFK</sequence>
<protein>
    <submittedName>
        <fullName evidence="2">Hypothetical_protein</fullName>
    </submittedName>
</protein>
<evidence type="ECO:0000313" key="2">
    <source>
        <dbReference type="EMBL" id="CAL6063638.1"/>
    </source>
</evidence>
<organism evidence="1">
    <name type="scientific">Hexamita inflata</name>
    <dbReference type="NCBI Taxonomy" id="28002"/>
    <lineage>
        <taxon>Eukaryota</taxon>
        <taxon>Metamonada</taxon>
        <taxon>Diplomonadida</taxon>
        <taxon>Hexamitidae</taxon>
        <taxon>Hexamitinae</taxon>
        <taxon>Hexamita</taxon>
    </lineage>
</organism>
<dbReference type="EMBL" id="CAXDID020000247">
    <property type="protein sequence ID" value="CAL6063638.1"/>
    <property type="molecule type" value="Genomic_DNA"/>
</dbReference>
<dbReference type="Proteomes" id="UP001642409">
    <property type="component" value="Unassembled WGS sequence"/>
</dbReference>
<evidence type="ECO:0000313" key="3">
    <source>
        <dbReference type="Proteomes" id="UP001642409"/>
    </source>
</evidence>